<feature type="domain" description="Saccharopine dehydrogenase NADP binding" evidence="2">
    <location>
        <begin position="5"/>
        <end position="124"/>
    </location>
</feature>
<accession>A0A1I0Q5D2</accession>
<feature type="compositionally biased region" description="Basic and acidic residues" evidence="1">
    <location>
        <begin position="365"/>
        <end position="375"/>
    </location>
</feature>
<evidence type="ECO:0000313" key="3">
    <source>
        <dbReference type="EMBL" id="SEW22190.1"/>
    </source>
</evidence>
<dbReference type="Proteomes" id="UP000183275">
    <property type="component" value="Unassembled WGS sequence"/>
</dbReference>
<dbReference type="RefSeq" id="WP_049989717.1">
    <property type="nucleotide sequence ID" value="NZ_FOIS01000004.1"/>
</dbReference>
<protein>
    <submittedName>
        <fullName evidence="3">Uncharacterized conserved protein</fullName>
    </submittedName>
</protein>
<dbReference type="PANTHER" id="PTHR43781">
    <property type="entry name" value="SACCHAROPINE DEHYDROGENASE"/>
    <property type="match status" value="1"/>
</dbReference>
<dbReference type="eggNOG" id="arCOG00244">
    <property type="taxonomic scope" value="Archaea"/>
</dbReference>
<evidence type="ECO:0000313" key="4">
    <source>
        <dbReference type="Proteomes" id="UP000183275"/>
    </source>
</evidence>
<feature type="region of interest" description="Disordered" evidence="1">
    <location>
        <begin position="351"/>
        <end position="375"/>
    </location>
</feature>
<sequence>MDSLLIYGSYGYTGRLIAREAVARGGSPVVAGRDGRAVADQADDLGVEGRTFDLEAGSGTLDAQLASFDAVLNCAGPFVETAEPLVEACLETETDYLDITGEFAVFEFLRQRDRAARQAGITILPGVGFDVVPSDCLAAFLAEQLPAADRLRLGITGGGGLSRGTAWTLVEHLGDGGVVRRNGRLIQVPAAFRTREIDFGDGPEHAITIPWGDVVTAAHSTGIESIEVYAAAPRWAATGLSAVDSLAWLLDRRPVAGALKRLIDARFDGPAERELATGSAVVWGEVIDEETDRRARARLRTPNPYALTAESAVSAAERVLGIGDDGRDRIPSGFQTPASAFGPDFALELSGTEREPVEMPADSGESTRRVVESDD</sequence>
<dbReference type="OrthoDB" id="194971at2157"/>
<evidence type="ECO:0000256" key="1">
    <source>
        <dbReference type="SAM" id="MobiDB-lite"/>
    </source>
</evidence>
<dbReference type="PANTHER" id="PTHR43781:SF1">
    <property type="entry name" value="SACCHAROPINE DEHYDROGENASE"/>
    <property type="match status" value="1"/>
</dbReference>
<dbReference type="Pfam" id="PF03435">
    <property type="entry name" value="Sacchrp_dh_NADP"/>
    <property type="match status" value="1"/>
</dbReference>
<dbReference type="Gene3D" id="3.40.50.720">
    <property type="entry name" value="NAD(P)-binding Rossmann-like Domain"/>
    <property type="match status" value="1"/>
</dbReference>
<dbReference type="STRING" id="1202768.SAMN05216285_3105"/>
<gene>
    <name evidence="3" type="ORF">SAMN05216285_3105</name>
</gene>
<dbReference type="EMBL" id="FOIS01000004">
    <property type="protein sequence ID" value="SEW22190.1"/>
    <property type="molecule type" value="Genomic_DNA"/>
</dbReference>
<reference evidence="4" key="1">
    <citation type="submission" date="2016-10" db="EMBL/GenBank/DDBJ databases">
        <authorList>
            <person name="Varghese N."/>
        </authorList>
    </citation>
    <scope>NUCLEOTIDE SEQUENCE [LARGE SCALE GENOMIC DNA]</scope>
    <source>
        <strain evidence="4">CGMCC 1.12284</strain>
    </source>
</reference>
<organism evidence="3 4">
    <name type="scientific">Natrinema salifodinae</name>
    <dbReference type="NCBI Taxonomy" id="1202768"/>
    <lineage>
        <taxon>Archaea</taxon>
        <taxon>Methanobacteriati</taxon>
        <taxon>Methanobacteriota</taxon>
        <taxon>Stenosarchaea group</taxon>
        <taxon>Halobacteria</taxon>
        <taxon>Halobacteriales</taxon>
        <taxon>Natrialbaceae</taxon>
        <taxon>Natrinema</taxon>
    </lineage>
</organism>
<dbReference type="InterPro" id="IPR036291">
    <property type="entry name" value="NAD(P)-bd_dom_sf"/>
</dbReference>
<keyword evidence="4" id="KW-1185">Reference proteome</keyword>
<evidence type="ECO:0000259" key="2">
    <source>
        <dbReference type="Pfam" id="PF03435"/>
    </source>
</evidence>
<dbReference type="InterPro" id="IPR005097">
    <property type="entry name" value="Sacchrp_dh_NADP-bd"/>
</dbReference>
<proteinExistence type="predicted"/>
<dbReference type="AlphaFoldDB" id="A0A1I0Q5D2"/>
<name>A0A1I0Q5D2_9EURY</name>
<dbReference type="SUPFAM" id="SSF51735">
    <property type="entry name" value="NAD(P)-binding Rossmann-fold domains"/>
    <property type="match status" value="1"/>
</dbReference>